<dbReference type="AlphaFoldDB" id="A0A3P1CI25"/>
<sequence length="810" mass="91865">MKHTLLSLSILFLFELSATAQNPANRYTVSGYVREKGSQEALIGVNVYLPGTSTGTTTNTYGFYSLTLPAQDSVTLAFSFVGYESVQETRALRRNSELNILLTPGRLLSEVTVTGNRTSEEKVSESARMSTIDVPINQIKKIPAFLGEKDVLKVLQLMPGVQKGSEGSTGIYVRGGGPDQNLVIMDDAVVYNANHLFGFFSVFNGDALKSVELIKGGFPARYGGRLSSVIEMNMKEGNKEKLHGEGGIGLIASRLTLEGPIQKGKSSFLISGRRTYLDLLARPLIRAESKGEAMAGYFFYDLNAKVNYDFGRKDKVYLSGYFGRDKFFARETPKKEQSDKTSAGLFWGNGTGTLRWNHLFSEKLFSNASLIFSNYTFQIFSDQESTRRTGADLETETFQLRYNSGIRDFSVKYDLDYYPNPKHSVRFGVQTTHHKFTPSAIVLKDTEAEQFRTEVDAIRVQESGVYAEDTWKPTDRWRVNAGFRLSHFQHKAVNYFRPEPRLSTAFILKPDFSVKASYALMNQYVHLLSNTGIGLPTDLWVPTTDRIKPQQSQQLAAGFAKDFTKAGSLFRNLTLTVEGYYKTMKNIINYREGASFLLIDDPESANKVRWEDNVTAGKGWSYGGEFLLQKKVGRFSGWLGYTLSWTQWQFPELNFGKKFFPRYDRRHDISVVGIYELSPRITLSGTWVYGTGNALTVPLAEYASGPHQPNRTRFNNLFLYSPTVNDYSAKNSFRAEPYHRMDFGIQFHKKKRHHERTWEFSVYNLYNRRNPFFYSLENKSGEKPGAPSTTVLKRYSVFPVVPSFSYNFKF</sequence>
<evidence type="ECO:0000256" key="2">
    <source>
        <dbReference type="ARBA" id="ARBA00022448"/>
    </source>
</evidence>
<comment type="subcellular location">
    <subcellularLocation>
        <location evidence="1 10">Cell outer membrane</location>
        <topology evidence="1 10">Multi-pass membrane protein</topology>
    </subcellularLocation>
</comment>
<dbReference type="GO" id="GO:0044718">
    <property type="term" value="P:siderophore transmembrane transport"/>
    <property type="evidence" value="ECO:0007669"/>
    <property type="project" value="TreeGrafter"/>
</dbReference>
<dbReference type="GO" id="GO:0009279">
    <property type="term" value="C:cell outer membrane"/>
    <property type="evidence" value="ECO:0007669"/>
    <property type="project" value="UniProtKB-SubCell"/>
</dbReference>
<dbReference type="InterPro" id="IPR012910">
    <property type="entry name" value="Plug_dom"/>
</dbReference>
<dbReference type="Pfam" id="PF13715">
    <property type="entry name" value="CarbopepD_reg_2"/>
    <property type="match status" value="1"/>
</dbReference>
<dbReference type="Gene3D" id="2.170.130.10">
    <property type="entry name" value="TonB-dependent receptor, plug domain"/>
    <property type="match status" value="1"/>
</dbReference>
<name>A0A3P1CI25_9BACT</name>
<reference evidence="15 16" key="1">
    <citation type="submission" date="2018-11" db="EMBL/GenBank/DDBJ databases">
        <authorList>
            <person name="Zhou Z."/>
            <person name="Wang G."/>
        </authorList>
    </citation>
    <scope>NUCLEOTIDE SEQUENCE [LARGE SCALE GENOMIC DNA]</scope>
    <source>
        <strain evidence="15 16">KCTC42998</strain>
    </source>
</reference>
<comment type="similarity">
    <text evidence="10 11">Belongs to the TonB-dependent receptor family.</text>
</comment>
<evidence type="ECO:0000256" key="6">
    <source>
        <dbReference type="ARBA" id="ARBA00023077"/>
    </source>
</evidence>
<keyword evidence="8 15" id="KW-0675">Receptor</keyword>
<dbReference type="SUPFAM" id="SSF56935">
    <property type="entry name" value="Porins"/>
    <property type="match status" value="1"/>
</dbReference>
<dbReference type="InterPro" id="IPR037066">
    <property type="entry name" value="Plug_dom_sf"/>
</dbReference>
<dbReference type="PANTHER" id="PTHR30069">
    <property type="entry name" value="TONB-DEPENDENT OUTER MEMBRANE RECEPTOR"/>
    <property type="match status" value="1"/>
</dbReference>
<evidence type="ECO:0000256" key="11">
    <source>
        <dbReference type="RuleBase" id="RU003357"/>
    </source>
</evidence>
<evidence type="ECO:0000313" key="15">
    <source>
        <dbReference type="EMBL" id="RRB12848.1"/>
    </source>
</evidence>
<evidence type="ECO:0000256" key="4">
    <source>
        <dbReference type="ARBA" id="ARBA00022692"/>
    </source>
</evidence>
<keyword evidence="4 10" id="KW-0812">Transmembrane</keyword>
<dbReference type="Proteomes" id="UP000274271">
    <property type="component" value="Unassembled WGS sequence"/>
</dbReference>
<evidence type="ECO:0000256" key="1">
    <source>
        <dbReference type="ARBA" id="ARBA00004571"/>
    </source>
</evidence>
<keyword evidence="3 10" id="KW-1134">Transmembrane beta strand</keyword>
<dbReference type="PROSITE" id="PS52016">
    <property type="entry name" value="TONB_DEPENDENT_REC_3"/>
    <property type="match status" value="1"/>
</dbReference>
<keyword evidence="2 10" id="KW-0813">Transport</keyword>
<protein>
    <submittedName>
        <fullName evidence="15">TonB-dependent receptor</fullName>
    </submittedName>
</protein>
<organism evidence="15 16">
    <name type="scientific">Larkinella knui</name>
    <dbReference type="NCBI Taxonomy" id="2025310"/>
    <lineage>
        <taxon>Bacteria</taxon>
        <taxon>Pseudomonadati</taxon>
        <taxon>Bacteroidota</taxon>
        <taxon>Cytophagia</taxon>
        <taxon>Cytophagales</taxon>
        <taxon>Spirosomataceae</taxon>
        <taxon>Larkinella</taxon>
    </lineage>
</organism>
<keyword evidence="6 11" id="KW-0798">TonB box</keyword>
<keyword evidence="9 10" id="KW-0998">Cell outer membrane</keyword>
<dbReference type="InterPro" id="IPR036942">
    <property type="entry name" value="Beta-barrel_TonB_sf"/>
</dbReference>
<dbReference type="EMBL" id="RQJP01000004">
    <property type="protein sequence ID" value="RRB12848.1"/>
    <property type="molecule type" value="Genomic_DNA"/>
</dbReference>
<feature type="signal peptide" evidence="12">
    <location>
        <begin position="1"/>
        <end position="20"/>
    </location>
</feature>
<evidence type="ECO:0000256" key="7">
    <source>
        <dbReference type="ARBA" id="ARBA00023136"/>
    </source>
</evidence>
<evidence type="ECO:0000256" key="12">
    <source>
        <dbReference type="SAM" id="SignalP"/>
    </source>
</evidence>
<feature type="domain" description="TonB-dependent receptor-like beta-barrel" evidence="13">
    <location>
        <begin position="299"/>
        <end position="765"/>
    </location>
</feature>
<dbReference type="Gene3D" id="2.60.40.1120">
    <property type="entry name" value="Carboxypeptidase-like, regulatory domain"/>
    <property type="match status" value="1"/>
</dbReference>
<dbReference type="Pfam" id="PF07715">
    <property type="entry name" value="Plug"/>
    <property type="match status" value="1"/>
</dbReference>
<dbReference type="InterPro" id="IPR039426">
    <property type="entry name" value="TonB-dep_rcpt-like"/>
</dbReference>
<gene>
    <name evidence="15" type="ORF">EHT87_22005</name>
</gene>
<keyword evidence="7 10" id="KW-0472">Membrane</keyword>
<keyword evidence="16" id="KW-1185">Reference proteome</keyword>
<dbReference type="OrthoDB" id="1111684at2"/>
<evidence type="ECO:0000256" key="9">
    <source>
        <dbReference type="ARBA" id="ARBA00023237"/>
    </source>
</evidence>
<evidence type="ECO:0000259" key="13">
    <source>
        <dbReference type="Pfam" id="PF00593"/>
    </source>
</evidence>
<dbReference type="InterPro" id="IPR000531">
    <property type="entry name" value="Beta-barrel_TonB"/>
</dbReference>
<proteinExistence type="inferred from homology"/>
<evidence type="ECO:0000259" key="14">
    <source>
        <dbReference type="Pfam" id="PF07715"/>
    </source>
</evidence>
<feature type="chain" id="PRO_5017929508" evidence="12">
    <location>
        <begin position="21"/>
        <end position="810"/>
    </location>
</feature>
<dbReference type="InterPro" id="IPR008969">
    <property type="entry name" value="CarboxyPept-like_regulatory"/>
</dbReference>
<dbReference type="Gene3D" id="2.40.170.20">
    <property type="entry name" value="TonB-dependent receptor, beta-barrel domain"/>
    <property type="match status" value="1"/>
</dbReference>
<feature type="domain" description="TonB-dependent receptor plug" evidence="14">
    <location>
        <begin position="147"/>
        <end position="225"/>
    </location>
</feature>
<keyword evidence="5 12" id="KW-0732">Signal</keyword>
<evidence type="ECO:0000256" key="5">
    <source>
        <dbReference type="ARBA" id="ARBA00022729"/>
    </source>
</evidence>
<comment type="caution">
    <text evidence="15">The sequence shown here is derived from an EMBL/GenBank/DDBJ whole genome shotgun (WGS) entry which is preliminary data.</text>
</comment>
<evidence type="ECO:0000313" key="16">
    <source>
        <dbReference type="Proteomes" id="UP000274271"/>
    </source>
</evidence>
<dbReference type="GO" id="GO:0015344">
    <property type="term" value="F:siderophore uptake transmembrane transporter activity"/>
    <property type="evidence" value="ECO:0007669"/>
    <property type="project" value="TreeGrafter"/>
</dbReference>
<dbReference type="SUPFAM" id="SSF49464">
    <property type="entry name" value="Carboxypeptidase regulatory domain-like"/>
    <property type="match status" value="1"/>
</dbReference>
<evidence type="ECO:0000256" key="10">
    <source>
        <dbReference type="PROSITE-ProRule" id="PRU01360"/>
    </source>
</evidence>
<dbReference type="Pfam" id="PF00593">
    <property type="entry name" value="TonB_dep_Rec_b-barrel"/>
    <property type="match status" value="1"/>
</dbReference>
<dbReference type="PANTHER" id="PTHR30069:SF29">
    <property type="entry name" value="HEMOGLOBIN AND HEMOGLOBIN-HAPTOGLOBIN-BINDING PROTEIN 1-RELATED"/>
    <property type="match status" value="1"/>
</dbReference>
<accession>A0A3P1CI25</accession>
<evidence type="ECO:0000256" key="8">
    <source>
        <dbReference type="ARBA" id="ARBA00023170"/>
    </source>
</evidence>
<dbReference type="RefSeq" id="WP_124908798.1">
    <property type="nucleotide sequence ID" value="NZ_RQJP01000004.1"/>
</dbReference>
<evidence type="ECO:0000256" key="3">
    <source>
        <dbReference type="ARBA" id="ARBA00022452"/>
    </source>
</evidence>